<sequence>GYQFWVRADVNGNFFVKNVRTGVYNLYAWVPGFIGDYKSSINITVTSDTQGSSVATLPDIHYSEDLSYPICSRRWLLHLLVGIVPPVAFVLSAKSTYKGHCPSFLGAL</sequence>
<evidence type="ECO:0000259" key="2">
    <source>
        <dbReference type="Pfam" id="PF14686"/>
    </source>
</evidence>
<feature type="domain" description="Rhamnogalacturonan lyase" evidence="2">
    <location>
        <begin position="1"/>
        <end position="48"/>
    </location>
</feature>
<gene>
    <name evidence="3" type="ORF">B296_00046423</name>
</gene>
<name>A0A426XEE3_ENSVE</name>
<feature type="transmembrane region" description="Helical" evidence="1">
    <location>
        <begin position="75"/>
        <end position="93"/>
    </location>
</feature>
<protein>
    <recommendedName>
        <fullName evidence="2">Rhamnogalacturonan lyase domain-containing protein</fullName>
    </recommendedName>
</protein>
<proteinExistence type="predicted"/>
<dbReference type="GO" id="GO:0030246">
    <property type="term" value="F:carbohydrate binding"/>
    <property type="evidence" value="ECO:0007669"/>
    <property type="project" value="InterPro"/>
</dbReference>
<dbReference type="Pfam" id="PF14686">
    <property type="entry name" value="fn3_3"/>
    <property type="match status" value="1"/>
</dbReference>
<keyword evidence="1" id="KW-0472">Membrane</keyword>
<dbReference type="Gene3D" id="2.60.40.1120">
    <property type="entry name" value="Carboxypeptidase-like, regulatory domain"/>
    <property type="match status" value="1"/>
</dbReference>
<dbReference type="CDD" id="cd10316">
    <property type="entry name" value="RGL4_M"/>
    <property type="match status" value="1"/>
</dbReference>
<keyword evidence="1" id="KW-1133">Transmembrane helix</keyword>
<evidence type="ECO:0000313" key="3">
    <source>
        <dbReference type="EMBL" id="RRT37848.1"/>
    </source>
</evidence>
<dbReference type="InterPro" id="IPR029413">
    <property type="entry name" value="RG-lyase_II"/>
</dbReference>
<dbReference type="PANTHER" id="PTHR32018:SF1">
    <property type="entry name" value="RHAMNOGALACTURONAN ENDOLYASE"/>
    <property type="match status" value="1"/>
</dbReference>
<accession>A0A426XEE3</accession>
<dbReference type="PANTHER" id="PTHR32018">
    <property type="entry name" value="RHAMNOGALACTURONATE LYASE FAMILY PROTEIN"/>
    <property type="match status" value="1"/>
</dbReference>
<evidence type="ECO:0000256" key="1">
    <source>
        <dbReference type="SAM" id="Phobius"/>
    </source>
</evidence>
<feature type="non-terminal residue" evidence="3">
    <location>
        <position position="1"/>
    </location>
</feature>
<evidence type="ECO:0000313" key="4">
    <source>
        <dbReference type="Proteomes" id="UP000287651"/>
    </source>
</evidence>
<organism evidence="3 4">
    <name type="scientific">Ensete ventricosum</name>
    <name type="common">Abyssinian banana</name>
    <name type="synonym">Musa ensete</name>
    <dbReference type="NCBI Taxonomy" id="4639"/>
    <lineage>
        <taxon>Eukaryota</taxon>
        <taxon>Viridiplantae</taxon>
        <taxon>Streptophyta</taxon>
        <taxon>Embryophyta</taxon>
        <taxon>Tracheophyta</taxon>
        <taxon>Spermatophyta</taxon>
        <taxon>Magnoliopsida</taxon>
        <taxon>Liliopsida</taxon>
        <taxon>Zingiberales</taxon>
        <taxon>Musaceae</taxon>
        <taxon>Ensete</taxon>
    </lineage>
</organism>
<comment type="caution">
    <text evidence="3">The sequence shown here is derived from an EMBL/GenBank/DDBJ whole genome shotgun (WGS) entry which is preliminary data.</text>
</comment>
<reference evidence="3 4" key="1">
    <citation type="journal article" date="2014" name="Agronomy (Basel)">
        <title>A Draft Genome Sequence for Ensete ventricosum, the Drought-Tolerant Tree Against Hunger.</title>
        <authorList>
            <person name="Harrison J."/>
            <person name="Moore K.A."/>
            <person name="Paszkiewicz K."/>
            <person name="Jones T."/>
            <person name="Grant M."/>
            <person name="Ambacheew D."/>
            <person name="Muzemil S."/>
            <person name="Studholme D.J."/>
        </authorList>
    </citation>
    <scope>NUCLEOTIDE SEQUENCE [LARGE SCALE GENOMIC DNA]</scope>
</reference>
<dbReference type="EMBL" id="AMZH03021819">
    <property type="protein sequence ID" value="RRT37848.1"/>
    <property type="molecule type" value="Genomic_DNA"/>
</dbReference>
<dbReference type="AlphaFoldDB" id="A0A426XEE3"/>
<dbReference type="InterPro" id="IPR013784">
    <property type="entry name" value="Carb-bd-like_fold"/>
</dbReference>
<keyword evidence="1" id="KW-0812">Transmembrane</keyword>
<dbReference type="Proteomes" id="UP000287651">
    <property type="component" value="Unassembled WGS sequence"/>
</dbReference>
<dbReference type="SUPFAM" id="SSF49452">
    <property type="entry name" value="Starch-binding domain-like"/>
    <property type="match status" value="1"/>
</dbReference>
<dbReference type="InterPro" id="IPR051850">
    <property type="entry name" value="Polysacch_Lyase_4"/>
</dbReference>